<gene>
    <name evidence="1" type="ORF">LSAT_V11C900474420</name>
</gene>
<protein>
    <submittedName>
        <fullName evidence="1">Uncharacterized protein</fullName>
    </submittedName>
</protein>
<keyword evidence="2" id="KW-1185">Reference proteome</keyword>
<dbReference type="Proteomes" id="UP000235145">
    <property type="component" value="Unassembled WGS sequence"/>
</dbReference>
<evidence type="ECO:0000313" key="1">
    <source>
        <dbReference type="EMBL" id="KAJ0185712.1"/>
    </source>
</evidence>
<dbReference type="EMBL" id="NBSK02000009">
    <property type="protein sequence ID" value="KAJ0185712.1"/>
    <property type="molecule type" value="Genomic_DNA"/>
</dbReference>
<name>A0A9R1UEL5_LACSA</name>
<proteinExistence type="predicted"/>
<reference evidence="1 2" key="1">
    <citation type="journal article" date="2017" name="Nat. Commun.">
        <title>Genome assembly with in vitro proximity ligation data and whole-genome triplication in lettuce.</title>
        <authorList>
            <person name="Reyes-Chin-Wo S."/>
            <person name="Wang Z."/>
            <person name="Yang X."/>
            <person name="Kozik A."/>
            <person name="Arikit S."/>
            <person name="Song C."/>
            <person name="Xia L."/>
            <person name="Froenicke L."/>
            <person name="Lavelle D.O."/>
            <person name="Truco M.J."/>
            <person name="Xia R."/>
            <person name="Zhu S."/>
            <person name="Xu C."/>
            <person name="Xu H."/>
            <person name="Xu X."/>
            <person name="Cox K."/>
            <person name="Korf I."/>
            <person name="Meyers B.C."/>
            <person name="Michelmore R.W."/>
        </authorList>
    </citation>
    <scope>NUCLEOTIDE SEQUENCE [LARGE SCALE GENOMIC DNA]</scope>
    <source>
        <strain evidence="2">cv. Salinas</strain>
        <tissue evidence="1">Seedlings</tissue>
    </source>
</reference>
<evidence type="ECO:0000313" key="2">
    <source>
        <dbReference type="Proteomes" id="UP000235145"/>
    </source>
</evidence>
<sequence>MKRDKRNPLHAYVLWVHMVLHIWLENVMKELIKHHIMPIILYVSNKFEIYLMKNIMFHVKYVNLNVQQAIIFTIDSTYIKHNEMKNMISVTNLEPSLVYEG</sequence>
<dbReference type="AlphaFoldDB" id="A0A9R1UEL5"/>
<accession>A0A9R1UEL5</accession>
<comment type="caution">
    <text evidence="1">The sequence shown here is derived from an EMBL/GenBank/DDBJ whole genome shotgun (WGS) entry which is preliminary data.</text>
</comment>
<organism evidence="1 2">
    <name type="scientific">Lactuca sativa</name>
    <name type="common">Garden lettuce</name>
    <dbReference type="NCBI Taxonomy" id="4236"/>
    <lineage>
        <taxon>Eukaryota</taxon>
        <taxon>Viridiplantae</taxon>
        <taxon>Streptophyta</taxon>
        <taxon>Embryophyta</taxon>
        <taxon>Tracheophyta</taxon>
        <taxon>Spermatophyta</taxon>
        <taxon>Magnoliopsida</taxon>
        <taxon>eudicotyledons</taxon>
        <taxon>Gunneridae</taxon>
        <taxon>Pentapetalae</taxon>
        <taxon>asterids</taxon>
        <taxon>campanulids</taxon>
        <taxon>Asterales</taxon>
        <taxon>Asteraceae</taxon>
        <taxon>Cichorioideae</taxon>
        <taxon>Cichorieae</taxon>
        <taxon>Lactucinae</taxon>
        <taxon>Lactuca</taxon>
    </lineage>
</organism>